<reference evidence="1" key="1">
    <citation type="journal article" date="2021" name="Proc. Natl. Acad. Sci. U.S.A.">
        <title>A Catalog of Tens of Thousands of Viruses from Human Metagenomes Reveals Hidden Associations with Chronic Diseases.</title>
        <authorList>
            <person name="Tisza M.J."/>
            <person name="Buck C.B."/>
        </authorList>
    </citation>
    <scope>NUCLEOTIDE SEQUENCE</scope>
    <source>
        <strain evidence="1">CtmpG14</strain>
    </source>
</reference>
<dbReference type="EMBL" id="BK015384">
    <property type="protein sequence ID" value="DAE04211.1"/>
    <property type="molecule type" value="Genomic_DNA"/>
</dbReference>
<sequence length="44" mass="5248">MRTRCLGIEQTKSNEKNNQIPWRYKLGSENATFLELKIMHSPRQ</sequence>
<name>A0A8S5PCP3_9CAUD</name>
<evidence type="ECO:0000313" key="1">
    <source>
        <dbReference type="EMBL" id="DAE04211.1"/>
    </source>
</evidence>
<protein>
    <submittedName>
        <fullName evidence="1">Uncharacterized protein</fullName>
    </submittedName>
</protein>
<organism evidence="1">
    <name type="scientific">Siphoviridae sp. ctmpG14</name>
    <dbReference type="NCBI Taxonomy" id="2825654"/>
    <lineage>
        <taxon>Viruses</taxon>
        <taxon>Duplodnaviria</taxon>
        <taxon>Heunggongvirae</taxon>
        <taxon>Uroviricota</taxon>
        <taxon>Caudoviricetes</taxon>
    </lineage>
</organism>
<proteinExistence type="predicted"/>
<accession>A0A8S5PCP3</accession>